<feature type="domain" description="HTH lysR-type" evidence="5">
    <location>
        <begin position="1"/>
        <end position="58"/>
    </location>
</feature>
<dbReference type="GO" id="GO:0000976">
    <property type="term" value="F:transcription cis-regulatory region binding"/>
    <property type="evidence" value="ECO:0007669"/>
    <property type="project" value="TreeGrafter"/>
</dbReference>
<evidence type="ECO:0000313" key="7">
    <source>
        <dbReference type="Proteomes" id="UP000294682"/>
    </source>
</evidence>
<gene>
    <name evidence="6" type="ORF">EDD78_11628</name>
</gene>
<dbReference type="CDD" id="cd08420">
    <property type="entry name" value="PBP2_CysL_like"/>
    <property type="match status" value="1"/>
</dbReference>
<reference evidence="6 7" key="1">
    <citation type="submission" date="2019-03" db="EMBL/GenBank/DDBJ databases">
        <title>Genomic Encyclopedia of Type Strains, Phase IV (KMG-IV): sequencing the most valuable type-strain genomes for metagenomic binning, comparative biology and taxonomic classification.</title>
        <authorList>
            <person name="Goeker M."/>
        </authorList>
    </citation>
    <scope>NUCLEOTIDE SEQUENCE [LARGE SCALE GENOMIC DNA]</scope>
    <source>
        <strain evidence="6 7">DSM 100433</strain>
    </source>
</reference>
<comment type="similarity">
    <text evidence="1">Belongs to the LysR transcriptional regulatory family.</text>
</comment>
<dbReference type="FunFam" id="1.10.10.10:FF:000001">
    <property type="entry name" value="LysR family transcriptional regulator"/>
    <property type="match status" value="1"/>
</dbReference>
<dbReference type="PROSITE" id="PS50931">
    <property type="entry name" value="HTH_LYSR"/>
    <property type="match status" value="1"/>
</dbReference>
<keyword evidence="2" id="KW-0805">Transcription regulation</keyword>
<dbReference type="PRINTS" id="PR00039">
    <property type="entry name" value="HTHLYSR"/>
</dbReference>
<dbReference type="InterPro" id="IPR036388">
    <property type="entry name" value="WH-like_DNA-bd_sf"/>
</dbReference>
<name>A0A9X8UGE9_9FIRM</name>
<proteinExistence type="inferred from homology"/>
<keyword evidence="4" id="KW-0804">Transcription</keyword>
<sequence length="298" mass="33176">MTLRHLKIFVAVCDCGGVTRAARRLYLAQPAVSLAIHELEQYYGVPLFERLSRRLYITPEGERLLSLARQITALFGEAERTVHGDGLGRVHIGSSVTIGTCLMPGYVRAFEERYPGTRVQVTIENSGTLEERLLQNGIDFALIEGVVHTPQIEAEPFLDDELTLVCPPGHPFALRGRATLQELGNERWLLRERGSGTRELFDSALLTKGLRLEPMWESINTRSIVNAVRTGLGVSVLPAALLRQDFARGTLVRVPIEGLDLRRKFQLLRHRSKTLSGAAQAFIALVRELGAAPMDDFR</sequence>
<dbReference type="InterPro" id="IPR000847">
    <property type="entry name" value="LysR_HTH_N"/>
</dbReference>
<evidence type="ECO:0000256" key="2">
    <source>
        <dbReference type="ARBA" id="ARBA00023015"/>
    </source>
</evidence>
<dbReference type="PANTHER" id="PTHR30126">
    <property type="entry name" value="HTH-TYPE TRANSCRIPTIONAL REGULATOR"/>
    <property type="match status" value="1"/>
</dbReference>
<evidence type="ECO:0000313" key="6">
    <source>
        <dbReference type="EMBL" id="TCL41030.1"/>
    </source>
</evidence>
<dbReference type="Gene3D" id="3.40.190.290">
    <property type="match status" value="1"/>
</dbReference>
<dbReference type="Gene3D" id="1.10.10.10">
    <property type="entry name" value="Winged helix-like DNA-binding domain superfamily/Winged helix DNA-binding domain"/>
    <property type="match status" value="1"/>
</dbReference>
<keyword evidence="3 6" id="KW-0238">DNA-binding</keyword>
<evidence type="ECO:0000256" key="1">
    <source>
        <dbReference type="ARBA" id="ARBA00009437"/>
    </source>
</evidence>
<evidence type="ECO:0000256" key="3">
    <source>
        <dbReference type="ARBA" id="ARBA00023125"/>
    </source>
</evidence>
<dbReference type="PANTHER" id="PTHR30126:SF39">
    <property type="entry name" value="HTH-TYPE TRANSCRIPTIONAL REGULATOR CYSL"/>
    <property type="match status" value="1"/>
</dbReference>
<dbReference type="GO" id="GO:0003700">
    <property type="term" value="F:DNA-binding transcription factor activity"/>
    <property type="evidence" value="ECO:0007669"/>
    <property type="project" value="InterPro"/>
</dbReference>
<protein>
    <submittedName>
        <fullName evidence="6">DNA-binding transcriptional LysR family regulator</fullName>
    </submittedName>
</protein>
<dbReference type="SUPFAM" id="SSF46785">
    <property type="entry name" value="Winged helix' DNA-binding domain"/>
    <property type="match status" value="1"/>
</dbReference>
<evidence type="ECO:0000256" key="4">
    <source>
        <dbReference type="ARBA" id="ARBA00023163"/>
    </source>
</evidence>
<dbReference type="Pfam" id="PF03466">
    <property type="entry name" value="LysR_substrate"/>
    <property type="match status" value="1"/>
</dbReference>
<dbReference type="InterPro" id="IPR036390">
    <property type="entry name" value="WH_DNA-bd_sf"/>
</dbReference>
<dbReference type="AlphaFoldDB" id="A0A9X8UGE9"/>
<accession>A0A9X8UGE9</accession>
<comment type="caution">
    <text evidence="6">The sequence shown here is derived from an EMBL/GenBank/DDBJ whole genome shotgun (WGS) entry which is preliminary data.</text>
</comment>
<organism evidence="6 7">
    <name type="scientific">Harryflintia acetispora</name>
    <dbReference type="NCBI Taxonomy" id="1849041"/>
    <lineage>
        <taxon>Bacteria</taxon>
        <taxon>Bacillati</taxon>
        <taxon>Bacillota</taxon>
        <taxon>Clostridia</taxon>
        <taxon>Eubacteriales</taxon>
        <taxon>Oscillospiraceae</taxon>
        <taxon>Harryflintia</taxon>
    </lineage>
</organism>
<dbReference type="InterPro" id="IPR005119">
    <property type="entry name" value="LysR_subst-bd"/>
</dbReference>
<dbReference type="Pfam" id="PF00126">
    <property type="entry name" value="HTH_1"/>
    <property type="match status" value="1"/>
</dbReference>
<dbReference type="SUPFAM" id="SSF53850">
    <property type="entry name" value="Periplasmic binding protein-like II"/>
    <property type="match status" value="1"/>
</dbReference>
<evidence type="ECO:0000259" key="5">
    <source>
        <dbReference type="PROSITE" id="PS50931"/>
    </source>
</evidence>
<dbReference type="EMBL" id="SLUK01000016">
    <property type="protein sequence ID" value="TCL41030.1"/>
    <property type="molecule type" value="Genomic_DNA"/>
</dbReference>
<dbReference type="RefSeq" id="WP_132085289.1">
    <property type="nucleotide sequence ID" value="NZ_SLUK01000016.1"/>
</dbReference>
<dbReference type="Proteomes" id="UP000294682">
    <property type="component" value="Unassembled WGS sequence"/>
</dbReference>
<keyword evidence="7" id="KW-1185">Reference proteome</keyword>